<protein>
    <submittedName>
        <fullName evidence="3">Uncharacterized protein</fullName>
    </submittedName>
</protein>
<feature type="transmembrane region" description="Helical" evidence="2">
    <location>
        <begin position="67"/>
        <end position="92"/>
    </location>
</feature>
<proteinExistence type="predicted"/>
<evidence type="ECO:0000256" key="1">
    <source>
        <dbReference type="SAM" id="MobiDB-lite"/>
    </source>
</evidence>
<keyword evidence="2" id="KW-1133">Transmembrane helix</keyword>
<sequence length="375" mass="40823">MARRKAKQPNNCANCGAPLDAPQPGQTELRCRYCGVAVAVEHPVPAPDTPGKWAEHSRAVQRDNIRMVLAVLGFSLFLGAIPATCSGVSAVMEAWKSKRSAGTAASTAAPPPPALAPPPPSEVDPKALEEWGRRSLVSSLDRLHRCGLGLVKEEAPRRFTLAVYFNENGSVRDTNVDMHPKPMTLIHFEICVIEEMRGRKLTEERPPAQRSFNIKVPLEFDKAGNAHESTGAAEPEAAEAETKQEVAASAAPKTAQNAASKMTNEEWGRRRILARLDRLQGCGRDLLDRNQAKAKLREQGADEPPPPRRYLVTVPFDEHGNTGQAKLSPPSPIADCVDWHLRQFVTAKEGPPKKGPFQIQIPITFDDNGNASVSP</sequence>
<accession>A0ABZ2JW11</accession>
<keyword evidence="4" id="KW-1185">Reference proteome</keyword>
<organism evidence="3 4">
    <name type="scientific">Pendulispora brunnea</name>
    <dbReference type="NCBI Taxonomy" id="2905690"/>
    <lineage>
        <taxon>Bacteria</taxon>
        <taxon>Pseudomonadati</taxon>
        <taxon>Myxococcota</taxon>
        <taxon>Myxococcia</taxon>
        <taxon>Myxococcales</taxon>
        <taxon>Sorangiineae</taxon>
        <taxon>Pendulisporaceae</taxon>
        <taxon>Pendulispora</taxon>
    </lineage>
</organism>
<name>A0ABZ2JW11_9BACT</name>
<dbReference type="RefSeq" id="WP_394841151.1">
    <property type="nucleotide sequence ID" value="NZ_CP089982.1"/>
</dbReference>
<keyword evidence="2" id="KW-0472">Membrane</keyword>
<keyword evidence="2" id="KW-0812">Transmembrane</keyword>
<feature type="region of interest" description="Disordered" evidence="1">
    <location>
        <begin position="347"/>
        <end position="375"/>
    </location>
</feature>
<feature type="region of interest" description="Disordered" evidence="1">
    <location>
        <begin position="227"/>
        <end position="264"/>
    </location>
</feature>
<evidence type="ECO:0000256" key="2">
    <source>
        <dbReference type="SAM" id="Phobius"/>
    </source>
</evidence>
<dbReference type="Proteomes" id="UP001379533">
    <property type="component" value="Chromosome"/>
</dbReference>
<evidence type="ECO:0000313" key="3">
    <source>
        <dbReference type="EMBL" id="WXA90537.1"/>
    </source>
</evidence>
<gene>
    <name evidence="3" type="ORF">LZC95_29285</name>
</gene>
<feature type="compositionally biased region" description="Pro residues" evidence="1">
    <location>
        <begin position="109"/>
        <end position="122"/>
    </location>
</feature>
<feature type="region of interest" description="Disordered" evidence="1">
    <location>
        <begin position="102"/>
        <end position="125"/>
    </location>
</feature>
<dbReference type="EMBL" id="CP089982">
    <property type="protein sequence ID" value="WXA90537.1"/>
    <property type="molecule type" value="Genomic_DNA"/>
</dbReference>
<evidence type="ECO:0000313" key="4">
    <source>
        <dbReference type="Proteomes" id="UP001379533"/>
    </source>
</evidence>
<reference evidence="3 4" key="1">
    <citation type="submission" date="2021-12" db="EMBL/GenBank/DDBJ databases">
        <title>Discovery of the Pendulisporaceae a myxobacterial family with distinct sporulation behavior and unique specialized metabolism.</title>
        <authorList>
            <person name="Garcia R."/>
            <person name="Popoff A."/>
            <person name="Bader C.D."/>
            <person name="Loehr J."/>
            <person name="Walesch S."/>
            <person name="Walt C."/>
            <person name="Boldt J."/>
            <person name="Bunk B."/>
            <person name="Haeckl F.J.F.P.J."/>
            <person name="Gunesch A.P."/>
            <person name="Birkelbach J."/>
            <person name="Nuebel U."/>
            <person name="Pietschmann T."/>
            <person name="Bach T."/>
            <person name="Mueller R."/>
        </authorList>
    </citation>
    <scope>NUCLEOTIDE SEQUENCE [LARGE SCALE GENOMIC DNA]</scope>
    <source>
        <strain evidence="3 4">MSr12523</strain>
    </source>
</reference>